<feature type="region of interest" description="Disordered" evidence="1">
    <location>
        <begin position="39"/>
        <end position="104"/>
    </location>
</feature>
<dbReference type="Gramene" id="Os06t0228825-00">
    <property type="protein sequence ID" value="Os06t0228825-00"/>
    <property type="gene ID" value="Os06g0228825"/>
</dbReference>
<dbReference type="AlphaFoldDB" id="A0A0P0WUL4"/>
<name>A0A0P0WUL4_ORYSJ</name>
<reference evidence="2 3" key="2">
    <citation type="journal article" date="2013" name="Plant Cell Physiol.">
        <title>Rice Annotation Project Database (RAP-DB): an integrative and interactive database for rice genomics.</title>
        <authorList>
            <person name="Sakai H."/>
            <person name="Lee S.S."/>
            <person name="Tanaka T."/>
            <person name="Numa H."/>
            <person name="Kim J."/>
            <person name="Kawahara Y."/>
            <person name="Wakimoto H."/>
            <person name="Yang C.C."/>
            <person name="Iwamoto M."/>
            <person name="Abe T."/>
            <person name="Yamada Y."/>
            <person name="Muto A."/>
            <person name="Inokuchi H."/>
            <person name="Ikemura T."/>
            <person name="Matsumoto T."/>
            <person name="Sasaki T."/>
            <person name="Itoh T."/>
        </authorList>
    </citation>
    <scope>NUCLEOTIDE SEQUENCE [LARGE SCALE GENOMIC DNA]</scope>
    <source>
        <strain evidence="3">cv. Nipponbare</strain>
    </source>
</reference>
<sequence>MMPQNRVVATKVGADGGDVLAMDGAAAEVKRVVVAVAVGEEGRGVVGDDGEGDDDGGAGDPPELGEGPRHRQDAGPDQERDDVRRRRPHRAALLRPPPRLLPRR</sequence>
<feature type="compositionally biased region" description="Acidic residues" evidence="1">
    <location>
        <begin position="48"/>
        <end position="57"/>
    </location>
</feature>
<keyword evidence="3" id="KW-1185">Reference proteome</keyword>
<reference evidence="2 3" key="3">
    <citation type="journal article" date="2013" name="Rice">
        <title>Improvement of the Oryza sativa Nipponbare reference genome using next generation sequence and optical map data.</title>
        <authorList>
            <person name="Kawahara Y."/>
            <person name="de la Bastide M."/>
            <person name="Hamilton J.P."/>
            <person name="Kanamori H."/>
            <person name="McCombie W.R."/>
            <person name="Ouyang S."/>
            <person name="Schwartz D.C."/>
            <person name="Tanaka T."/>
            <person name="Wu J."/>
            <person name="Zhou S."/>
            <person name="Childs K.L."/>
            <person name="Davidson R.M."/>
            <person name="Lin H."/>
            <person name="Quesada-Ocampo L."/>
            <person name="Vaillancourt B."/>
            <person name="Sakai H."/>
            <person name="Lee S.S."/>
            <person name="Kim J."/>
            <person name="Numa H."/>
            <person name="Itoh T."/>
            <person name="Buell C.R."/>
            <person name="Matsumoto T."/>
        </authorList>
    </citation>
    <scope>NUCLEOTIDE SEQUENCE [LARGE SCALE GENOMIC DNA]</scope>
    <source>
        <strain evidence="3">cv. Nipponbare</strain>
    </source>
</reference>
<feature type="compositionally biased region" description="Pro residues" evidence="1">
    <location>
        <begin position="95"/>
        <end position="104"/>
    </location>
</feature>
<protein>
    <submittedName>
        <fullName evidence="2">Os06g0228825 protein</fullName>
    </submittedName>
</protein>
<dbReference type="Proteomes" id="UP000059680">
    <property type="component" value="Chromosome 6"/>
</dbReference>
<gene>
    <name evidence="2" type="ordered locus">Os06g0228825</name>
    <name evidence="2" type="ORF">OSNPB_060228825</name>
</gene>
<feature type="compositionally biased region" description="Basic and acidic residues" evidence="1">
    <location>
        <begin position="66"/>
        <end position="84"/>
    </location>
</feature>
<evidence type="ECO:0000313" key="2">
    <source>
        <dbReference type="EMBL" id="BAS96890.1"/>
    </source>
</evidence>
<reference evidence="3" key="1">
    <citation type="journal article" date="2005" name="Nature">
        <title>The map-based sequence of the rice genome.</title>
        <authorList>
            <consortium name="International rice genome sequencing project (IRGSP)"/>
            <person name="Matsumoto T."/>
            <person name="Wu J."/>
            <person name="Kanamori H."/>
            <person name="Katayose Y."/>
            <person name="Fujisawa M."/>
            <person name="Namiki N."/>
            <person name="Mizuno H."/>
            <person name="Yamamoto K."/>
            <person name="Antonio B.A."/>
            <person name="Baba T."/>
            <person name="Sakata K."/>
            <person name="Nagamura Y."/>
            <person name="Aoki H."/>
            <person name="Arikawa K."/>
            <person name="Arita K."/>
            <person name="Bito T."/>
            <person name="Chiden Y."/>
            <person name="Fujitsuka N."/>
            <person name="Fukunaka R."/>
            <person name="Hamada M."/>
            <person name="Harada C."/>
            <person name="Hayashi A."/>
            <person name="Hijishita S."/>
            <person name="Honda M."/>
            <person name="Hosokawa S."/>
            <person name="Ichikawa Y."/>
            <person name="Idonuma A."/>
            <person name="Iijima M."/>
            <person name="Ikeda M."/>
            <person name="Ikeno M."/>
            <person name="Ito K."/>
            <person name="Ito S."/>
            <person name="Ito T."/>
            <person name="Ito Y."/>
            <person name="Ito Y."/>
            <person name="Iwabuchi A."/>
            <person name="Kamiya K."/>
            <person name="Karasawa W."/>
            <person name="Kurita K."/>
            <person name="Katagiri S."/>
            <person name="Kikuta A."/>
            <person name="Kobayashi H."/>
            <person name="Kobayashi N."/>
            <person name="Machita K."/>
            <person name="Maehara T."/>
            <person name="Masukawa M."/>
            <person name="Mizubayashi T."/>
            <person name="Mukai Y."/>
            <person name="Nagasaki H."/>
            <person name="Nagata Y."/>
            <person name="Naito S."/>
            <person name="Nakashima M."/>
            <person name="Nakama Y."/>
            <person name="Nakamichi Y."/>
            <person name="Nakamura M."/>
            <person name="Meguro A."/>
            <person name="Negishi M."/>
            <person name="Ohta I."/>
            <person name="Ohta T."/>
            <person name="Okamoto M."/>
            <person name="Ono N."/>
            <person name="Saji S."/>
            <person name="Sakaguchi M."/>
            <person name="Sakai K."/>
            <person name="Shibata M."/>
            <person name="Shimokawa T."/>
            <person name="Song J."/>
            <person name="Takazaki Y."/>
            <person name="Terasawa K."/>
            <person name="Tsugane M."/>
            <person name="Tsuji K."/>
            <person name="Ueda S."/>
            <person name="Waki K."/>
            <person name="Yamagata H."/>
            <person name="Yamamoto M."/>
            <person name="Yamamoto S."/>
            <person name="Yamane H."/>
            <person name="Yoshiki S."/>
            <person name="Yoshihara R."/>
            <person name="Yukawa K."/>
            <person name="Zhong H."/>
            <person name="Yano M."/>
            <person name="Yuan Q."/>
            <person name="Ouyang S."/>
            <person name="Liu J."/>
            <person name="Jones K.M."/>
            <person name="Gansberger K."/>
            <person name="Moffat K."/>
            <person name="Hill J."/>
            <person name="Bera J."/>
            <person name="Fadrosh D."/>
            <person name="Jin S."/>
            <person name="Johri S."/>
            <person name="Kim M."/>
            <person name="Overton L."/>
            <person name="Reardon M."/>
            <person name="Tsitrin T."/>
            <person name="Vuong H."/>
            <person name="Weaver B."/>
            <person name="Ciecko A."/>
            <person name="Tallon L."/>
            <person name="Jackson J."/>
            <person name="Pai G."/>
            <person name="Aken S.V."/>
            <person name="Utterback T."/>
            <person name="Reidmuller S."/>
            <person name="Feldblyum T."/>
            <person name="Hsiao J."/>
            <person name="Zismann V."/>
            <person name="Iobst S."/>
            <person name="de Vazeille A.R."/>
            <person name="Buell C.R."/>
            <person name="Ying K."/>
            <person name="Li Y."/>
            <person name="Lu T."/>
            <person name="Huang Y."/>
            <person name="Zhao Q."/>
            <person name="Feng Q."/>
            <person name="Zhang L."/>
            <person name="Zhu J."/>
            <person name="Weng Q."/>
            <person name="Mu J."/>
            <person name="Lu Y."/>
            <person name="Fan D."/>
            <person name="Liu Y."/>
            <person name="Guan J."/>
            <person name="Zhang Y."/>
            <person name="Yu S."/>
            <person name="Liu X."/>
            <person name="Zhang Y."/>
            <person name="Hong G."/>
            <person name="Han B."/>
            <person name="Choisne N."/>
            <person name="Demange N."/>
            <person name="Orjeda G."/>
            <person name="Samain S."/>
            <person name="Cattolico L."/>
            <person name="Pelletier E."/>
            <person name="Couloux A."/>
            <person name="Segurens B."/>
            <person name="Wincker P."/>
            <person name="D'Hont A."/>
            <person name="Scarpelli C."/>
            <person name="Weissenbach J."/>
            <person name="Salanoubat M."/>
            <person name="Quetier F."/>
            <person name="Yu Y."/>
            <person name="Kim H.R."/>
            <person name="Rambo T."/>
            <person name="Currie J."/>
            <person name="Collura K."/>
            <person name="Luo M."/>
            <person name="Yang T."/>
            <person name="Ammiraju J.S.S."/>
            <person name="Engler F."/>
            <person name="Soderlund C."/>
            <person name="Wing R.A."/>
            <person name="Palmer L.E."/>
            <person name="de la Bastide M."/>
            <person name="Spiegel L."/>
            <person name="Nascimento L."/>
            <person name="Zutavern T."/>
            <person name="O'Shaughnessy A."/>
            <person name="Dike S."/>
            <person name="Dedhia N."/>
            <person name="Preston R."/>
            <person name="Balija V."/>
            <person name="McCombie W.R."/>
            <person name="Chow T."/>
            <person name="Chen H."/>
            <person name="Chung M."/>
            <person name="Chen C."/>
            <person name="Shaw J."/>
            <person name="Wu H."/>
            <person name="Hsiao K."/>
            <person name="Chao Y."/>
            <person name="Chu M."/>
            <person name="Cheng C."/>
            <person name="Hour A."/>
            <person name="Lee P."/>
            <person name="Lin S."/>
            <person name="Lin Y."/>
            <person name="Liou J."/>
            <person name="Liu S."/>
            <person name="Hsing Y."/>
            <person name="Raghuvanshi S."/>
            <person name="Mohanty A."/>
            <person name="Bharti A.K."/>
            <person name="Gaur A."/>
            <person name="Gupta V."/>
            <person name="Kumar D."/>
            <person name="Ravi V."/>
            <person name="Vij S."/>
            <person name="Kapur A."/>
            <person name="Khurana P."/>
            <person name="Khurana P."/>
            <person name="Khurana J.P."/>
            <person name="Tyagi A.K."/>
            <person name="Gaikwad K."/>
            <person name="Singh A."/>
            <person name="Dalal V."/>
            <person name="Srivastava S."/>
            <person name="Dixit A."/>
            <person name="Pal A.K."/>
            <person name="Ghazi I.A."/>
            <person name="Yadav M."/>
            <person name="Pandit A."/>
            <person name="Bhargava A."/>
            <person name="Sureshbabu K."/>
            <person name="Batra K."/>
            <person name="Sharma T.R."/>
            <person name="Mohapatra T."/>
            <person name="Singh N.K."/>
            <person name="Messing J."/>
            <person name="Nelson A.B."/>
            <person name="Fuks G."/>
            <person name="Kavchok S."/>
            <person name="Keizer G."/>
            <person name="Linton E."/>
            <person name="Llaca V."/>
            <person name="Song R."/>
            <person name="Tanyolac B."/>
            <person name="Young S."/>
            <person name="Ho-Il K."/>
            <person name="Hahn J.H."/>
            <person name="Sangsakoo G."/>
            <person name="Vanavichit A."/>
            <person name="de Mattos Luiz.A.T."/>
            <person name="Zimmer P.D."/>
            <person name="Malone G."/>
            <person name="Dellagostin O."/>
            <person name="de Oliveira A.C."/>
            <person name="Bevan M."/>
            <person name="Bancroft I."/>
            <person name="Minx P."/>
            <person name="Cordum H."/>
            <person name="Wilson R."/>
            <person name="Cheng Z."/>
            <person name="Jin W."/>
            <person name="Jiang J."/>
            <person name="Leong S.A."/>
            <person name="Iwama H."/>
            <person name="Gojobori T."/>
            <person name="Itoh T."/>
            <person name="Niimura Y."/>
            <person name="Fujii Y."/>
            <person name="Habara T."/>
            <person name="Sakai H."/>
            <person name="Sato Y."/>
            <person name="Wilson G."/>
            <person name="Kumar K."/>
            <person name="McCouch S."/>
            <person name="Juretic N."/>
            <person name="Hoen D."/>
            <person name="Wright S."/>
            <person name="Bruskiewich R."/>
            <person name="Bureau T."/>
            <person name="Miyao A."/>
            <person name="Hirochika H."/>
            <person name="Nishikawa T."/>
            <person name="Kadowaki K."/>
            <person name="Sugiura M."/>
            <person name="Burr B."/>
            <person name="Sasaki T."/>
        </authorList>
    </citation>
    <scope>NUCLEOTIDE SEQUENCE [LARGE SCALE GENOMIC DNA]</scope>
    <source>
        <strain evidence="3">cv. Nipponbare</strain>
    </source>
</reference>
<accession>A0A0P0WUL4</accession>
<organism evidence="2 3">
    <name type="scientific">Oryza sativa subsp. japonica</name>
    <name type="common">Rice</name>
    <dbReference type="NCBI Taxonomy" id="39947"/>
    <lineage>
        <taxon>Eukaryota</taxon>
        <taxon>Viridiplantae</taxon>
        <taxon>Streptophyta</taxon>
        <taxon>Embryophyta</taxon>
        <taxon>Tracheophyta</taxon>
        <taxon>Spermatophyta</taxon>
        <taxon>Magnoliopsida</taxon>
        <taxon>Liliopsida</taxon>
        <taxon>Poales</taxon>
        <taxon>Poaceae</taxon>
        <taxon>BOP clade</taxon>
        <taxon>Oryzoideae</taxon>
        <taxon>Oryzeae</taxon>
        <taxon>Oryzinae</taxon>
        <taxon>Oryza</taxon>
        <taxon>Oryza sativa</taxon>
    </lineage>
</organism>
<proteinExistence type="predicted"/>
<evidence type="ECO:0000313" key="3">
    <source>
        <dbReference type="Proteomes" id="UP000059680"/>
    </source>
</evidence>
<evidence type="ECO:0000256" key="1">
    <source>
        <dbReference type="SAM" id="MobiDB-lite"/>
    </source>
</evidence>
<dbReference type="EMBL" id="AP014962">
    <property type="protein sequence ID" value="BAS96890.1"/>
    <property type="molecule type" value="Genomic_DNA"/>
</dbReference>
<dbReference type="InParanoid" id="A0A0P0WUL4"/>
<dbReference type="PaxDb" id="39947-A0A0P0WUL4"/>